<keyword evidence="3" id="KW-0012">Acyltransferase</keyword>
<dbReference type="AlphaFoldDB" id="A0A9D5C381"/>
<dbReference type="Pfam" id="PF02458">
    <property type="entry name" value="Transferase"/>
    <property type="match status" value="1"/>
</dbReference>
<dbReference type="OrthoDB" id="671439at2759"/>
<dbReference type="PANTHER" id="PTHR31642:SF145">
    <property type="entry name" value="BRASSINOSTEROID-RELATED ACYLTRANSFERASE 1"/>
    <property type="match status" value="1"/>
</dbReference>
<dbReference type="PANTHER" id="PTHR31642">
    <property type="entry name" value="TRICHOTHECENE 3-O-ACETYLTRANSFERASE"/>
    <property type="match status" value="1"/>
</dbReference>
<dbReference type="InterPro" id="IPR050317">
    <property type="entry name" value="Plant_Fungal_Acyltransferase"/>
</dbReference>
<organism evidence="4 5">
    <name type="scientific">Dioscorea zingiberensis</name>
    <dbReference type="NCBI Taxonomy" id="325984"/>
    <lineage>
        <taxon>Eukaryota</taxon>
        <taxon>Viridiplantae</taxon>
        <taxon>Streptophyta</taxon>
        <taxon>Embryophyta</taxon>
        <taxon>Tracheophyta</taxon>
        <taxon>Spermatophyta</taxon>
        <taxon>Magnoliopsida</taxon>
        <taxon>Liliopsida</taxon>
        <taxon>Dioscoreales</taxon>
        <taxon>Dioscoreaceae</taxon>
        <taxon>Dioscorea</taxon>
    </lineage>
</organism>
<keyword evidence="2" id="KW-0808">Transferase</keyword>
<dbReference type="Proteomes" id="UP001085076">
    <property type="component" value="Miscellaneous, Linkage group lg08"/>
</dbReference>
<evidence type="ECO:0000256" key="1">
    <source>
        <dbReference type="ARBA" id="ARBA00009861"/>
    </source>
</evidence>
<comment type="similarity">
    <text evidence="1">Belongs to the plant acyltransferase family.</text>
</comment>
<reference evidence="4" key="1">
    <citation type="submission" date="2021-03" db="EMBL/GenBank/DDBJ databases">
        <authorList>
            <person name="Li Z."/>
            <person name="Yang C."/>
        </authorList>
    </citation>
    <scope>NUCLEOTIDE SEQUENCE</scope>
    <source>
        <strain evidence="4">Dzin_1.0</strain>
        <tissue evidence="4">Leaf</tissue>
    </source>
</reference>
<dbReference type="GO" id="GO:0016747">
    <property type="term" value="F:acyltransferase activity, transferring groups other than amino-acyl groups"/>
    <property type="evidence" value="ECO:0007669"/>
    <property type="project" value="TreeGrafter"/>
</dbReference>
<evidence type="ECO:0000313" key="4">
    <source>
        <dbReference type="EMBL" id="KAJ0965891.1"/>
    </source>
</evidence>
<evidence type="ECO:0000256" key="2">
    <source>
        <dbReference type="ARBA" id="ARBA00022679"/>
    </source>
</evidence>
<dbReference type="Gene3D" id="3.30.559.10">
    <property type="entry name" value="Chloramphenicol acetyltransferase-like domain"/>
    <property type="match status" value="2"/>
</dbReference>
<proteinExistence type="inferred from homology"/>
<gene>
    <name evidence="4" type="ORF">J5N97_027029</name>
</gene>
<dbReference type="InterPro" id="IPR023213">
    <property type="entry name" value="CAT-like_dom_sf"/>
</dbReference>
<comment type="caution">
    <text evidence="4">The sequence shown here is derived from an EMBL/GenBank/DDBJ whole genome shotgun (WGS) entry which is preliminary data.</text>
</comment>
<dbReference type="EMBL" id="JAGGNH010000008">
    <property type="protein sequence ID" value="KAJ0965891.1"/>
    <property type="molecule type" value="Genomic_DNA"/>
</dbReference>
<name>A0A9D5C381_9LILI</name>
<evidence type="ECO:0000256" key="3">
    <source>
        <dbReference type="ARBA" id="ARBA00023315"/>
    </source>
</evidence>
<accession>A0A9D5C381</accession>
<evidence type="ECO:0000313" key="5">
    <source>
        <dbReference type="Proteomes" id="UP001085076"/>
    </source>
</evidence>
<protein>
    <submittedName>
        <fullName evidence="4">Uncharacterized protein</fullName>
    </submittedName>
</protein>
<sequence>MATMAVKPEDYHKVYITKTITVYPKSPPKHAKLLHLSNLDRKCPILMYLVFFYRSPSPHKELSQSSLFSSLKLALEEVLSSWYPAAGRLFLNPSTQKLDLLCCDSGALLLEASTRVKISELGDLSQYNTFMENLVYKPPLSTNISEMPLLVSQVTRFGCGGYAVGVGTSHSLFDGQASYNFLRAWACKVNGIRVDGDHDEEIVEPVHERGRLLVGKRGDHQKVMRIMAFEHLHELIMQSGSSMKCLGISEGIMGRNTREEKFVFRTFCLSYSMVERLKSNVTRCASTGGANSSCSCSSFEVVAAHLWKAKTKALGLTTTDRRICLQFTVDARTRMTPPLPKAFTGNAYVLSSIASTGAKLEGENLASIIEKIKEAKQAMTENYVRTYLEALEAPQESALPPFPELTIVSDWTRTPYHCFDIGLGNAMYASPMLPPVMQVAYFMQSPEEEGGVHVRIGLPHKYVQPFSHYFLTV</sequence>
<reference evidence="4" key="2">
    <citation type="journal article" date="2022" name="Hortic Res">
        <title>The genome of Dioscorea zingiberensis sheds light on the biosynthesis, origin and evolution of the medicinally important diosgenin saponins.</title>
        <authorList>
            <person name="Li Y."/>
            <person name="Tan C."/>
            <person name="Li Z."/>
            <person name="Guo J."/>
            <person name="Li S."/>
            <person name="Chen X."/>
            <person name="Wang C."/>
            <person name="Dai X."/>
            <person name="Yang H."/>
            <person name="Song W."/>
            <person name="Hou L."/>
            <person name="Xu J."/>
            <person name="Tong Z."/>
            <person name="Xu A."/>
            <person name="Yuan X."/>
            <person name="Wang W."/>
            <person name="Yang Q."/>
            <person name="Chen L."/>
            <person name="Sun Z."/>
            <person name="Wang K."/>
            <person name="Pan B."/>
            <person name="Chen J."/>
            <person name="Bao Y."/>
            <person name="Liu F."/>
            <person name="Qi X."/>
            <person name="Gang D.R."/>
            <person name="Wen J."/>
            <person name="Li J."/>
        </authorList>
    </citation>
    <scope>NUCLEOTIDE SEQUENCE</scope>
    <source>
        <strain evidence="4">Dzin_1.0</strain>
    </source>
</reference>
<keyword evidence="5" id="KW-1185">Reference proteome</keyword>